<protein>
    <recommendedName>
        <fullName evidence="3">histidine kinase</fullName>
        <ecNumber evidence="3">2.7.13.3</ecNumber>
    </recommendedName>
</protein>
<comment type="subcellular location">
    <subcellularLocation>
        <location evidence="2">Cell membrane</location>
    </subcellularLocation>
</comment>
<comment type="catalytic activity">
    <reaction evidence="1">
        <text>ATP + protein L-histidine = ADP + protein N-phospho-L-histidine.</text>
        <dbReference type="EC" id="2.7.13.3"/>
    </reaction>
</comment>
<evidence type="ECO:0000256" key="3">
    <source>
        <dbReference type="ARBA" id="ARBA00012438"/>
    </source>
</evidence>
<keyword evidence="7" id="KW-0812">Transmembrane</keyword>
<keyword evidence="7" id="KW-0472">Membrane</keyword>
<reference evidence="9" key="2">
    <citation type="submission" date="2022-09" db="EMBL/GenBank/DDBJ databases">
        <authorList>
            <person name="Sun Q."/>
            <person name="Ohkuma M."/>
        </authorList>
    </citation>
    <scope>NUCLEOTIDE SEQUENCE</scope>
    <source>
        <strain evidence="9">JCM 3093</strain>
    </source>
</reference>
<proteinExistence type="predicted"/>
<evidence type="ECO:0000256" key="7">
    <source>
        <dbReference type="SAM" id="Phobius"/>
    </source>
</evidence>
<dbReference type="CDD" id="cd00082">
    <property type="entry name" value="HisKA"/>
    <property type="match status" value="1"/>
</dbReference>
<dbReference type="EC" id="2.7.13.3" evidence="3"/>
<sequence>MPGAPVTEGREPDRGLFGEGPRTASRQMALMFALGLGLSLAGIPSVPGQRTALVVLAAVQAVLALLAWWLPWHRSDPRAPLVLSLPALVILALSTWAFGGSTAGTAPFYLLLAVWAGMHFSVRAVLALSPFVAASYLVPLFAVERGPMTLTGAVTFVPALVGVGVLIARQMEHQRRDRETIRRMERWRAALSATLAHDVRSPLTSVQFALETLDEEGELPAEQRHSIVSVALRQTGRIRRLAAGLLDADRLDSRGGLRLDLTTVPLRAAVEEAVGYLGTPVRVEVPDGLTVRADPQRLEQMLVNLTANAARHGAPPIVVSAAPDGRGMLAVHVRDHGAGVPEDKRPLLFSRFSSADTGGGSVGLGLWITRELARAHGGDASYAPADPGSRFTVTLPAG</sequence>
<reference evidence="9" key="1">
    <citation type="journal article" date="2014" name="Int. J. Syst. Evol. Microbiol.">
        <title>Complete genome sequence of Corynebacterium casei LMG S-19264T (=DSM 44701T), isolated from a smear-ripened cheese.</title>
        <authorList>
            <consortium name="US DOE Joint Genome Institute (JGI-PGF)"/>
            <person name="Walter F."/>
            <person name="Albersmeier A."/>
            <person name="Kalinowski J."/>
            <person name="Ruckert C."/>
        </authorList>
    </citation>
    <scope>NUCLEOTIDE SEQUENCE</scope>
    <source>
        <strain evidence="9">JCM 3093</strain>
    </source>
</reference>
<dbReference type="EMBL" id="BMQD01000019">
    <property type="protein sequence ID" value="GGK87678.1"/>
    <property type="molecule type" value="Genomic_DNA"/>
</dbReference>
<keyword evidence="5" id="KW-0808">Transferase</keyword>
<dbReference type="CDD" id="cd00075">
    <property type="entry name" value="HATPase"/>
    <property type="match status" value="1"/>
</dbReference>
<organism evidence="9 10">
    <name type="scientific">Planomonospora parontospora</name>
    <dbReference type="NCBI Taxonomy" id="58119"/>
    <lineage>
        <taxon>Bacteria</taxon>
        <taxon>Bacillati</taxon>
        <taxon>Actinomycetota</taxon>
        <taxon>Actinomycetes</taxon>
        <taxon>Streptosporangiales</taxon>
        <taxon>Streptosporangiaceae</taxon>
        <taxon>Planomonospora</taxon>
    </lineage>
</organism>
<evidence type="ECO:0000256" key="1">
    <source>
        <dbReference type="ARBA" id="ARBA00000085"/>
    </source>
</evidence>
<keyword evidence="6" id="KW-0902">Two-component regulatory system</keyword>
<feature type="transmembrane region" description="Helical" evidence="7">
    <location>
        <begin position="28"/>
        <end position="46"/>
    </location>
</feature>
<evidence type="ECO:0000256" key="5">
    <source>
        <dbReference type="ARBA" id="ARBA00022777"/>
    </source>
</evidence>
<keyword evidence="4" id="KW-0597">Phosphoprotein</keyword>
<evidence type="ECO:0000313" key="10">
    <source>
        <dbReference type="Proteomes" id="UP000627984"/>
    </source>
</evidence>
<dbReference type="Gene3D" id="3.30.565.10">
    <property type="entry name" value="Histidine kinase-like ATPase, C-terminal domain"/>
    <property type="match status" value="1"/>
</dbReference>
<name>A0AA37F6X5_9ACTN</name>
<dbReference type="PROSITE" id="PS50109">
    <property type="entry name" value="HIS_KIN"/>
    <property type="match status" value="1"/>
</dbReference>
<dbReference type="SMART" id="SM00387">
    <property type="entry name" value="HATPase_c"/>
    <property type="match status" value="1"/>
</dbReference>
<dbReference type="PANTHER" id="PTHR43547:SF2">
    <property type="entry name" value="HYBRID SIGNAL TRANSDUCTION HISTIDINE KINASE C"/>
    <property type="match status" value="1"/>
</dbReference>
<dbReference type="InterPro" id="IPR036097">
    <property type="entry name" value="HisK_dim/P_sf"/>
</dbReference>
<dbReference type="SUPFAM" id="SSF47384">
    <property type="entry name" value="Homodimeric domain of signal transducing histidine kinase"/>
    <property type="match status" value="1"/>
</dbReference>
<feature type="transmembrane region" description="Helical" evidence="7">
    <location>
        <begin position="83"/>
        <end position="112"/>
    </location>
</feature>
<gene>
    <name evidence="9" type="ORF">GCM10010126_53920</name>
</gene>
<dbReference type="PANTHER" id="PTHR43547">
    <property type="entry name" value="TWO-COMPONENT HISTIDINE KINASE"/>
    <property type="match status" value="1"/>
</dbReference>
<dbReference type="InterPro" id="IPR003594">
    <property type="entry name" value="HATPase_dom"/>
</dbReference>
<dbReference type="InterPro" id="IPR036890">
    <property type="entry name" value="HATPase_C_sf"/>
</dbReference>
<dbReference type="Pfam" id="PF02518">
    <property type="entry name" value="HATPase_c"/>
    <property type="match status" value="1"/>
</dbReference>
<dbReference type="GO" id="GO:0000155">
    <property type="term" value="F:phosphorelay sensor kinase activity"/>
    <property type="evidence" value="ECO:0007669"/>
    <property type="project" value="InterPro"/>
</dbReference>
<dbReference type="Proteomes" id="UP000627984">
    <property type="component" value="Unassembled WGS sequence"/>
</dbReference>
<feature type="domain" description="Histidine kinase" evidence="8">
    <location>
        <begin position="194"/>
        <end position="398"/>
    </location>
</feature>
<dbReference type="AlphaFoldDB" id="A0AA37F6X5"/>
<keyword evidence="5" id="KW-0418">Kinase</keyword>
<dbReference type="Pfam" id="PF00512">
    <property type="entry name" value="HisKA"/>
    <property type="match status" value="1"/>
</dbReference>
<feature type="transmembrane region" description="Helical" evidence="7">
    <location>
        <begin position="53"/>
        <end position="71"/>
    </location>
</feature>
<accession>A0AA37F6X5</accession>
<dbReference type="Gene3D" id="1.10.287.130">
    <property type="match status" value="1"/>
</dbReference>
<dbReference type="PRINTS" id="PR00344">
    <property type="entry name" value="BCTRLSENSOR"/>
</dbReference>
<keyword evidence="7" id="KW-1133">Transmembrane helix</keyword>
<dbReference type="SUPFAM" id="SSF55874">
    <property type="entry name" value="ATPase domain of HSP90 chaperone/DNA topoisomerase II/histidine kinase"/>
    <property type="match status" value="1"/>
</dbReference>
<evidence type="ECO:0000256" key="4">
    <source>
        <dbReference type="ARBA" id="ARBA00022553"/>
    </source>
</evidence>
<evidence type="ECO:0000256" key="2">
    <source>
        <dbReference type="ARBA" id="ARBA00004236"/>
    </source>
</evidence>
<evidence type="ECO:0000259" key="8">
    <source>
        <dbReference type="PROSITE" id="PS50109"/>
    </source>
</evidence>
<evidence type="ECO:0000256" key="6">
    <source>
        <dbReference type="ARBA" id="ARBA00023012"/>
    </source>
</evidence>
<feature type="transmembrane region" description="Helical" evidence="7">
    <location>
        <begin position="148"/>
        <end position="168"/>
    </location>
</feature>
<dbReference type="SMART" id="SM00388">
    <property type="entry name" value="HisKA"/>
    <property type="match status" value="1"/>
</dbReference>
<dbReference type="InterPro" id="IPR004358">
    <property type="entry name" value="Sig_transdc_His_kin-like_C"/>
</dbReference>
<feature type="transmembrane region" description="Helical" evidence="7">
    <location>
        <begin position="124"/>
        <end position="142"/>
    </location>
</feature>
<dbReference type="InterPro" id="IPR003661">
    <property type="entry name" value="HisK_dim/P_dom"/>
</dbReference>
<dbReference type="InterPro" id="IPR005467">
    <property type="entry name" value="His_kinase_dom"/>
</dbReference>
<evidence type="ECO:0000313" key="9">
    <source>
        <dbReference type="EMBL" id="GGK87678.1"/>
    </source>
</evidence>
<comment type="caution">
    <text evidence="9">The sequence shown here is derived from an EMBL/GenBank/DDBJ whole genome shotgun (WGS) entry which is preliminary data.</text>
</comment>
<dbReference type="GO" id="GO:0005886">
    <property type="term" value="C:plasma membrane"/>
    <property type="evidence" value="ECO:0007669"/>
    <property type="project" value="UniProtKB-SubCell"/>
</dbReference>